<dbReference type="CDD" id="cd14688">
    <property type="entry name" value="bZIP_YAP"/>
    <property type="match status" value="1"/>
</dbReference>
<name>A0A2V5HKA1_ASPV1</name>
<accession>A0A2V5HKA1</accession>
<evidence type="ECO:0000313" key="1">
    <source>
        <dbReference type="EMBL" id="PYI16600.1"/>
    </source>
</evidence>
<dbReference type="OMA" id="IANWEMS"/>
<sequence length="296" mass="33938">MKDEQMAGPNADDLLHLDMRAERRRIQNRVNQRTYRMRQNLQGNDPPRPRRWKVIGSLSSQDPAPINENCGVIQHSGTPHPSSPHMSDNSFHQTSEFQPDAIICRLAPPHGGERGRQFELAAYRHYMQGTPQVDHLLTLVKLNVYRALTANLNALGMTDLRGWMHPDATSAFATLQPSAARDRALPKHLQPTAIQRAVPHHPWLDFFPHPRMRDRLIVAGDQYDDEELCVDIMGFWNAGKEDPALIVWGPPWDIANWEMSDAFVQKWGWTVKDCPDLFRATNAWRALRGDKRLRRG</sequence>
<dbReference type="STRING" id="1450538.A0A2V5HKA1"/>
<dbReference type="Pfam" id="PF11905">
    <property type="entry name" value="DUF3425"/>
    <property type="match status" value="1"/>
</dbReference>
<gene>
    <name evidence="1" type="ORF">BO99DRAFT_218036</name>
</gene>
<dbReference type="PANTHER" id="PTHR38116">
    <property type="entry name" value="CHROMOSOME 7, WHOLE GENOME SHOTGUN SEQUENCE"/>
    <property type="match status" value="1"/>
</dbReference>
<dbReference type="AlphaFoldDB" id="A0A2V5HKA1"/>
<organism evidence="1 2">
    <name type="scientific">Aspergillus violaceofuscus (strain CBS 115571)</name>
    <dbReference type="NCBI Taxonomy" id="1450538"/>
    <lineage>
        <taxon>Eukaryota</taxon>
        <taxon>Fungi</taxon>
        <taxon>Dikarya</taxon>
        <taxon>Ascomycota</taxon>
        <taxon>Pezizomycotina</taxon>
        <taxon>Eurotiomycetes</taxon>
        <taxon>Eurotiomycetidae</taxon>
        <taxon>Eurotiales</taxon>
        <taxon>Aspergillaceae</taxon>
        <taxon>Aspergillus</taxon>
    </lineage>
</organism>
<proteinExistence type="predicted"/>
<protein>
    <recommendedName>
        <fullName evidence="3">BZIP domain-containing protein</fullName>
    </recommendedName>
</protein>
<dbReference type="PANTHER" id="PTHR38116:SF1">
    <property type="entry name" value="BZIP DOMAIN-CONTAINING PROTEIN"/>
    <property type="match status" value="1"/>
</dbReference>
<dbReference type="Proteomes" id="UP000249829">
    <property type="component" value="Unassembled WGS sequence"/>
</dbReference>
<dbReference type="InterPro" id="IPR021833">
    <property type="entry name" value="DUF3425"/>
</dbReference>
<dbReference type="EMBL" id="KZ825167">
    <property type="protein sequence ID" value="PYI16600.1"/>
    <property type="molecule type" value="Genomic_DNA"/>
</dbReference>
<reference evidence="1 2" key="1">
    <citation type="submission" date="2018-02" db="EMBL/GenBank/DDBJ databases">
        <title>The genomes of Aspergillus section Nigri reveals drivers in fungal speciation.</title>
        <authorList>
            <consortium name="DOE Joint Genome Institute"/>
            <person name="Vesth T.C."/>
            <person name="Nybo J."/>
            <person name="Theobald S."/>
            <person name="Brandl J."/>
            <person name="Frisvad J.C."/>
            <person name="Nielsen K.F."/>
            <person name="Lyhne E.K."/>
            <person name="Kogle M.E."/>
            <person name="Kuo A."/>
            <person name="Riley R."/>
            <person name="Clum A."/>
            <person name="Nolan M."/>
            <person name="Lipzen A."/>
            <person name="Salamov A."/>
            <person name="Henrissat B."/>
            <person name="Wiebenga A."/>
            <person name="De vries R.P."/>
            <person name="Grigoriev I.V."/>
            <person name="Mortensen U.H."/>
            <person name="Andersen M.R."/>
            <person name="Baker S.E."/>
        </authorList>
    </citation>
    <scope>NUCLEOTIDE SEQUENCE [LARGE SCALE GENOMIC DNA]</scope>
    <source>
        <strain evidence="1 2">CBS 115571</strain>
    </source>
</reference>
<evidence type="ECO:0008006" key="3">
    <source>
        <dbReference type="Google" id="ProtNLM"/>
    </source>
</evidence>
<keyword evidence="2" id="KW-1185">Reference proteome</keyword>
<evidence type="ECO:0000313" key="2">
    <source>
        <dbReference type="Proteomes" id="UP000249829"/>
    </source>
</evidence>